<gene>
    <name evidence="9" type="ORF">NB063_16885</name>
</gene>
<dbReference type="Gene3D" id="3.40.50.300">
    <property type="entry name" value="P-loop containing nucleotide triphosphate hydrolases"/>
    <property type="match status" value="1"/>
</dbReference>
<dbReference type="Proteomes" id="UP001202961">
    <property type="component" value="Unassembled WGS sequence"/>
</dbReference>
<evidence type="ECO:0000256" key="4">
    <source>
        <dbReference type="ARBA" id="ARBA00023125"/>
    </source>
</evidence>
<evidence type="ECO:0000313" key="9">
    <source>
        <dbReference type="EMBL" id="MCM2372284.1"/>
    </source>
</evidence>
<dbReference type="SUPFAM" id="SSF52540">
    <property type="entry name" value="P-loop containing nucleoside triphosphate hydrolases"/>
    <property type="match status" value="1"/>
</dbReference>
<dbReference type="InterPro" id="IPR002197">
    <property type="entry name" value="HTH_Fis"/>
</dbReference>
<evidence type="ECO:0000256" key="5">
    <source>
        <dbReference type="ARBA" id="ARBA00023159"/>
    </source>
</evidence>
<dbReference type="PROSITE" id="PS50045">
    <property type="entry name" value="SIGMA54_INTERACT_4"/>
    <property type="match status" value="1"/>
</dbReference>
<dbReference type="InterPro" id="IPR025944">
    <property type="entry name" value="Sigma_54_int_dom_CS"/>
</dbReference>
<protein>
    <submittedName>
        <fullName evidence="9">Sigma 54-interacting transcriptional regulator</fullName>
    </submittedName>
</protein>
<evidence type="ECO:0000313" key="10">
    <source>
        <dbReference type="Proteomes" id="UP001202961"/>
    </source>
</evidence>
<keyword evidence="1" id="KW-0547">Nucleotide-binding</keyword>
<dbReference type="Pfam" id="PF02954">
    <property type="entry name" value="HTH_8"/>
    <property type="match status" value="1"/>
</dbReference>
<dbReference type="Gene3D" id="3.30.450.40">
    <property type="match status" value="2"/>
</dbReference>
<evidence type="ECO:0000256" key="1">
    <source>
        <dbReference type="ARBA" id="ARBA00022741"/>
    </source>
</evidence>
<dbReference type="InterPro" id="IPR025662">
    <property type="entry name" value="Sigma_54_int_dom_ATP-bd_1"/>
</dbReference>
<organism evidence="9 10">
    <name type="scientific">Aporhodopirellula aestuarii</name>
    <dbReference type="NCBI Taxonomy" id="2950107"/>
    <lineage>
        <taxon>Bacteria</taxon>
        <taxon>Pseudomonadati</taxon>
        <taxon>Planctomycetota</taxon>
        <taxon>Planctomycetia</taxon>
        <taxon>Pirellulales</taxon>
        <taxon>Pirellulaceae</taxon>
        <taxon>Aporhodopirellula</taxon>
    </lineage>
</organism>
<dbReference type="SUPFAM" id="SSF55781">
    <property type="entry name" value="GAF domain-like"/>
    <property type="match status" value="2"/>
</dbReference>
<dbReference type="PROSITE" id="PS00688">
    <property type="entry name" value="SIGMA54_INTERACT_3"/>
    <property type="match status" value="1"/>
</dbReference>
<dbReference type="Pfam" id="PF00158">
    <property type="entry name" value="Sigma54_activat"/>
    <property type="match status" value="1"/>
</dbReference>
<sequence length="754" mass="83780">MAGFPLRSSAKYHTLAAVSPTYERLVERMLKQLNMGHGLDELLASVFDHLSGVVPSNRIAVALLEEPAHVLRLVACRSDGEVKLKIGYAARVEGSTLAPLLETGAPRIISDLDEYLRQKPTSSSTELIVREGMKSSLTLPLLADGKPIGVIFFSSRQKDRYTDQHAELLGRLASPIAIGVEKTRLIGQLQQTNEELARANSAKDDFLDTLRKEVDKQTEQLRRSESRYRLLVEMGQVVNSSLDVRQVFRHAATQIHKQLGCDRVSLLLVAGRATSRHGFAIEFNGDRSHWAEIPTQPLPGSAFDWVMQHRVPQVVRSLKQAQSFPEDRRLFEVGYGSKVYLPLLSREQSVGVLGIVSRRENQPDHWDLELLREICAQLSIALDNASAYSEIDRLKSELEQQNVYLRDEIRTDNDFGSIIGDSPAMRQVRVAVEQVALTDSTVLILGETGTGKELIARAIHDASSRRDNLMVKVNCASLAPSLIASELFGHEAGAFTGATELRRGRFELSHHGSIFLDEISEVPAETQVMLLRVLQERVIERVGGSEPIDIDTRVIAASNRNLKTAAEEGRFREDLYYRLNVFPIVVPPLRERREDIPALLNHFIGRFSARMNKSITRVDRRGMEVLMQYDWPGNVRELENIIERSMIISRGDTLSLDSSWLSGNGALSGNEPQDTHSFGGMSLVGDADVVGFGAAPRSDATLAEIERGAILDTLDRCGGKVYGHDGAAVALGLKPTTLYGKMRKHRIKSSRQHE</sequence>
<dbReference type="PROSITE" id="PS00675">
    <property type="entry name" value="SIGMA54_INTERACT_1"/>
    <property type="match status" value="1"/>
</dbReference>
<dbReference type="InterPro" id="IPR002078">
    <property type="entry name" value="Sigma_54_int"/>
</dbReference>
<comment type="caution">
    <text evidence="9">The sequence shown here is derived from an EMBL/GenBank/DDBJ whole genome shotgun (WGS) entry which is preliminary data.</text>
</comment>
<evidence type="ECO:0000256" key="6">
    <source>
        <dbReference type="ARBA" id="ARBA00023163"/>
    </source>
</evidence>
<dbReference type="InterPro" id="IPR003593">
    <property type="entry name" value="AAA+_ATPase"/>
</dbReference>
<accession>A0ABT0U5T5</accession>
<reference evidence="9 10" key="1">
    <citation type="journal article" date="2022" name="Syst. Appl. Microbiol.">
        <title>Rhodopirellula aestuarii sp. nov., a novel member of the genus Rhodopirellula isolated from brackish sediments collected in the Tagus River estuary, Portugal.</title>
        <authorList>
            <person name="Vitorino I.R."/>
            <person name="Klimek D."/>
            <person name="Calusinska M."/>
            <person name="Lobo-da-Cunha A."/>
            <person name="Vasconcelos V."/>
            <person name="Lage O.M."/>
        </authorList>
    </citation>
    <scope>NUCLEOTIDE SEQUENCE [LARGE SCALE GENOMIC DNA]</scope>
    <source>
        <strain evidence="9 10">ICT_H3.1</strain>
    </source>
</reference>
<evidence type="ECO:0000259" key="8">
    <source>
        <dbReference type="PROSITE" id="PS50045"/>
    </source>
</evidence>
<dbReference type="CDD" id="cd00009">
    <property type="entry name" value="AAA"/>
    <property type="match status" value="1"/>
</dbReference>
<dbReference type="InterPro" id="IPR029016">
    <property type="entry name" value="GAF-like_dom_sf"/>
</dbReference>
<keyword evidence="3" id="KW-0805">Transcription regulation</keyword>
<dbReference type="EMBL" id="JAMQBK010000043">
    <property type="protein sequence ID" value="MCM2372284.1"/>
    <property type="molecule type" value="Genomic_DNA"/>
</dbReference>
<dbReference type="Pfam" id="PF01590">
    <property type="entry name" value="GAF"/>
    <property type="match status" value="1"/>
</dbReference>
<dbReference type="PANTHER" id="PTHR32071">
    <property type="entry name" value="TRANSCRIPTIONAL REGULATORY PROTEIN"/>
    <property type="match status" value="1"/>
</dbReference>
<keyword evidence="10" id="KW-1185">Reference proteome</keyword>
<keyword evidence="5" id="KW-0010">Activator</keyword>
<keyword evidence="4" id="KW-0238">DNA-binding</keyword>
<feature type="domain" description="Sigma-54 factor interaction" evidence="8">
    <location>
        <begin position="418"/>
        <end position="647"/>
    </location>
</feature>
<keyword evidence="2" id="KW-0067">ATP-binding</keyword>
<dbReference type="InterPro" id="IPR009057">
    <property type="entry name" value="Homeodomain-like_sf"/>
</dbReference>
<proteinExistence type="predicted"/>
<dbReference type="Pfam" id="PF25601">
    <property type="entry name" value="AAA_lid_14"/>
    <property type="match status" value="1"/>
</dbReference>
<dbReference type="Gene3D" id="1.10.10.60">
    <property type="entry name" value="Homeodomain-like"/>
    <property type="match status" value="1"/>
</dbReference>
<feature type="coiled-coil region" evidence="7">
    <location>
        <begin position="182"/>
        <end position="227"/>
    </location>
</feature>
<evidence type="ECO:0000256" key="3">
    <source>
        <dbReference type="ARBA" id="ARBA00023015"/>
    </source>
</evidence>
<dbReference type="InterPro" id="IPR003018">
    <property type="entry name" value="GAF"/>
</dbReference>
<dbReference type="InterPro" id="IPR027417">
    <property type="entry name" value="P-loop_NTPase"/>
</dbReference>
<dbReference type="Pfam" id="PF13185">
    <property type="entry name" value="GAF_2"/>
    <property type="match status" value="1"/>
</dbReference>
<dbReference type="SMART" id="SM00065">
    <property type="entry name" value="GAF"/>
    <property type="match status" value="2"/>
</dbReference>
<dbReference type="SUPFAM" id="SSF46689">
    <property type="entry name" value="Homeodomain-like"/>
    <property type="match status" value="1"/>
</dbReference>
<evidence type="ECO:0000256" key="2">
    <source>
        <dbReference type="ARBA" id="ARBA00022840"/>
    </source>
</evidence>
<dbReference type="PANTHER" id="PTHR32071:SF117">
    <property type="entry name" value="PTS-DEPENDENT DIHYDROXYACETONE KINASE OPERON REGULATORY PROTEIN-RELATED"/>
    <property type="match status" value="1"/>
</dbReference>
<dbReference type="SMART" id="SM00382">
    <property type="entry name" value="AAA"/>
    <property type="match status" value="1"/>
</dbReference>
<keyword evidence="6" id="KW-0804">Transcription</keyword>
<evidence type="ECO:0000256" key="7">
    <source>
        <dbReference type="SAM" id="Coils"/>
    </source>
</evidence>
<keyword evidence="7" id="KW-0175">Coiled coil</keyword>
<name>A0ABT0U5T5_9BACT</name>
<dbReference type="Gene3D" id="1.10.8.60">
    <property type="match status" value="1"/>
</dbReference>
<dbReference type="InterPro" id="IPR058031">
    <property type="entry name" value="AAA_lid_NorR"/>
</dbReference>